<evidence type="ECO:0000313" key="1">
    <source>
        <dbReference type="EMBL" id="VDG28882.1"/>
    </source>
</evidence>
<name>A0A660DZN8_9LACO</name>
<protein>
    <submittedName>
        <fullName evidence="1">Uncharacterized protein</fullName>
    </submittedName>
</protein>
<dbReference type="AlphaFoldDB" id="A0A660DZN8"/>
<reference evidence="1 2" key="1">
    <citation type="submission" date="2018-11" db="EMBL/GenBank/DDBJ databases">
        <authorList>
            <person name="Wuyts S."/>
        </authorList>
    </citation>
    <scope>NUCLEOTIDE SEQUENCE [LARGE SCALE GENOMIC DNA]</scope>
    <source>
        <strain evidence="1">Lactobacillus mudanjiangensis AMBF249</strain>
    </source>
</reference>
<organism evidence="1 2">
    <name type="scientific">Lactiplantibacillus mudanjiangensis</name>
    <dbReference type="NCBI Taxonomy" id="1296538"/>
    <lineage>
        <taxon>Bacteria</taxon>
        <taxon>Bacillati</taxon>
        <taxon>Bacillota</taxon>
        <taxon>Bacilli</taxon>
        <taxon>Lactobacillales</taxon>
        <taxon>Lactobacillaceae</taxon>
        <taxon>Lactiplantibacillus</taxon>
    </lineage>
</organism>
<dbReference type="EMBL" id="UYIG01000126">
    <property type="protein sequence ID" value="VDG28882.1"/>
    <property type="molecule type" value="Genomic_DNA"/>
</dbReference>
<evidence type="ECO:0000313" key="2">
    <source>
        <dbReference type="Proteomes" id="UP000289996"/>
    </source>
</evidence>
<gene>
    <name evidence="1" type="ORF">MUDAN_MDHGFNIF_03283</name>
</gene>
<sequence length="99" mass="12071">MKKRTWPQLIKMVHDIEKRRESVIYASDDELKKLHRITRESGRDFALTPTELYYLKQILYEGMSMRSASEIIHHDRRWILTRLEAVKQLDFHIEEEDEK</sequence>
<keyword evidence="2" id="KW-1185">Reference proteome</keyword>
<proteinExistence type="predicted"/>
<accession>A0A660DZN8</accession>
<dbReference type="Proteomes" id="UP000289996">
    <property type="component" value="Unassembled WGS sequence"/>
</dbReference>
<dbReference type="RefSeq" id="WP_130851889.1">
    <property type="nucleotide sequence ID" value="NZ_UYIG01000126.1"/>
</dbReference>